<proteinExistence type="predicted"/>
<dbReference type="Proteomes" id="UP001055879">
    <property type="component" value="Linkage Group LG01"/>
</dbReference>
<reference evidence="1 2" key="2">
    <citation type="journal article" date="2022" name="Mol. Ecol. Resour.">
        <title>The genomes of chicory, endive, great burdock and yacon provide insights into Asteraceae paleo-polyploidization history and plant inulin production.</title>
        <authorList>
            <person name="Fan W."/>
            <person name="Wang S."/>
            <person name="Wang H."/>
            <person name="Wang A."/>
            <person name="Jiang F."/>
            <person name="Liu H."/>
            <person name="Zhao H."/>
            <person name="Xu D."/>
            <person name="Zhang Y."/>
        </authorList>
    </citation>
    <scope>NUCLEOTIDE SEQUENCE [LARGE SCALE GENOMIC DNA]</scope>
    <source>
        <strain evidence="2">cv. Niubang</strain>
    </source>
</reference>
<name>A0ACB9FIQ3_ARCLA</name>
<reference evidence="2" key="1">
    <citation type="journal article" date="2022" name="Mol. Ecol. Resour.">
        <title>The genomes of chicory, endive, great burdock and yacon provide insights into Asteraceae palaeo-polyploidization history and plant inulin production.</title>
        <authorList>
            <person name="Fan W."/>
            <person name="Wang S."/>
            <person name="Wang H."/>
            <person name="Wang A."/>
            <person name="Jiang F."/>
            <person name="Liu H."/>
            <person name="Zhao H."/>
            <person name="Xu D."/>
            <person name="Zhang Y."/>
        </authorList>
    </citation>
    <scope>NUCLEOTIDE SEQUENCE [LARGE SCALE GENOMIC DNA]</scope>
    <source>
        <strain evidence="2">cv. Niubang</strain>
    </source>
</reference>
<sequence>MPLRQTFQVVISDDEIRFSDVDDDEEASVDHLSEGDDEIREIRQNPSIKLVDLKESILKKYKCIVHLSQCQRAKAKALGEVETVLIEHYGKLWDYGDEIRRSNPGSTVKISVEIGPNNINYFQRFYVCFKGIKEGWLSGCRRFIGLDGCFLKTVCKGELLSAIGKDGNNQIYPLAWVVVEVENKDSWKWFLEFLMEDIGLTDGLGVTLMSDQHKGLVEAVKEVFPLAEHRQCARHIYANFRKKYTGIQFRSLFWDASKSGTPQEFEGIMQEIKSLSPHTYEHLMERQPSTWSRAFFKIDTSCDAVENGASIGVLLQMEGIFLK</sequence>
<organism evidence="1 2">
    <name type="scientific">Arctium lappa</name>
    <name type="common">Greater burdock</name>
    <name type="synonym">Lappa major</name>
    <dbReference type="NCBI Taxonomy" id="4217"/>
    <lineage>
        <taxon>Eukaryota</taxon>
        <taxon>Viridiplantae</taxon>
        <taxon>Streptophyta</taxon>
        <taxon>Embryophyta</taxon>
        <taxon>Tracheophyta</taxon>
        <taxon>Spermatophyta</taxon>
        <taxon>Magnoliopsida</taxon>
        <taxon>eudicotyledons</taxon>
        <taxon>Gunneridae</taxon>
        <taxon>Pentapetalae</taxon>
        <taxon>asterids</taxon>
        <taxon>campanulids</taxon>
        <taxon>Asterales</taxon>
        <taxon>Asteraceae</taxon>
        <taxon>Carduoideae</taxon>
        <taxon>Cardueae</taxon>
        <taxon>Arctiinae</taxon>
        <taxon>Arctium</taxon>
    </lineage>
</organism>
<evidence type="ECO:0000313" key="2">
    <source>
        <dbReference type="Proteomes" id="UP001055879"/>
    </source>
</evidence>
<comment type="caution">
    <text evidence="1">The sequence shown here is derived from an EMBL/GenBank/DDBJ whole genome shotgun (WGS) entry which is preliminary data.</text>
</comment>
<protein>
    <submittedName>
        <fullName evidence="1">Uncharacterized protein</fullName>
    </submittedName>
</protein>
<evidence type="ECO:0000313" key="1">
    <source>
        <dbReference type="EMBL" id="KAI3770750.1"/>
    </source>
</evidence>
<gene>
    <name evidence="1" type="ORF">L6452_01893</name>
</gene>
<keyword evidence="2" id="KW-1185">Reference proteome</keyword>
<accession>A0ACB9FIQ3</accession>
<dbReference type="EMBL" id="CM042047">
    <property type="protein sequence ID" value="KAI3770750.1"/>
    <property type="molecule type" value="Genomic_DNA"/>
</dbReference>